<dbReference type="AlphaFoldDB" id="A0A8K0NMA1"/>
<evidence type="ECO:0008006" key="4">
    <source>
        <dbReference type="Google" id="ProtNLM"/>
    </source>
</evidence>
<comment type="caution">
    <text evidence="2">The sequence shown here is derived from an EMBL/GenBank/DDBJ whole genome shotgun (WGS) entry which is preliminary data.</text>
</comment>
<dbReference type="GO" id="GO:0003700">
    <property type="term" value="F:DNA-binding transcription factor activity"/>
    <property type="evidence" value="ECO:0007669"/>
    <property type="project" value="InterPro"/>
</dbReference>
<dbReference type="PANTHER" id="PTHR46910:SF40">
    <property type="entry name" value="ZN(II)2CYS6 TRANSCRIPTION FACTOR (EUROFUNG)"/>
    <property type="match status" value="1"/>
</dbReference>
<evidence type="ECO:0000313" key="2">
    <source>
        <dbReference type="EMBL" id="KAG7528228.1"/>
    </source>
</evidence>
<proteinExistence type="predicted"/>
<dbReference type="Proteomes" id="UP000812966">
    <property type="component" value="Unassembled WGS sequence"/>
</dbReference>
<accession>A0A8K0NMA1</accession>
<sequence>MPRELALDLQHIYIDYLWQLVPLLHPPSHLHALDAGFDKESPEFLTVVLAIATYTTALAPNAWIDVPPAELYGFLVGCIETLEGRIKVMVAQGLSFSCLVSQYLLVAALDSLDLHDQSMLAWAQVVQMTTMLRLFEEDVSTATDLLERETHLRMYWLVFGGDKSHSCSFTHPPALRSVDFGPVTHVQPLPDEYLSAEGSLSKVPRSEAILGFRYVSRLFEILEKAEILYHAGRFRLAWDEVRATLNRFDEINFENEKALAGCERPFRLDSGDLLASDLEANANSWTSAEADSSSHNRWDRPDPYVVAKANIYMTQLITKCYISKAKQIIVDRSGYPFAPEHDHARLTRSLCEELLFILRCWPPQAVAVNGRTVLGKVRWIASHRLEQNLEDLDEHDQQVLLDMLTVFGNIEARSLVTPIRAT</sequence>
<dbReference type="PANTHER" id="PTHR46910">
    <property type="entry name" value="TRANSCRIPTION FACTOR PDR1"/>
    <property type="match status" value="1"/>
</dbReference>
<name>A0A8K0NMA1_9TREE</name>
<gene>
    <name evidence="2" type="ORF">FFLO_06317</name>
</gene>
<reference evidence="2" key="1">
    <citation type="submission" date="2020-04" db="EMBL/GenBank/DDBJ databases">
        <title>Analysis of mating type loci in Filobasidium floriforme.</title>
        <authorList>
            <person name="Nowrousian M."/>
        </authorList>
    </citation>
    <scope>NUCLEOTIDE SEQUENCE</scope>
    <source>
        <strain evidence="2">CBS 6242</strain>
    </source>
</reference>
<dbReference type="CDD" id="cd12148">
    <property type="entry name" value="fungal_TF_MHR"/>
    <property type="match status" value="1"/>
</dbReference>
<dbReference type="InterPro" id="IPR050987">
    <property type="entry name" value="AtrR-like"/>
</dbReference>
<organism evidence="2 3">
    <name type="scientific">Filobasidium floriforme</name>
    <dbReference type="NCBI Taxonomy" id="5210"/>
    <lineage>
        <taxon>Eukaryota</taxon>
        <taxon>Fungi</taxon>
        <taxon>Dikarya</taxon>
        <taxon>Basidiomycota</taxon>
        <taxon>Agaricomycotina</taxon>
        <taxon>Tremellomycetes</taxon>
        <taxon>Filobasidiales</taxon>
        <taxon>Filobasidiaceae</taxon>
        <taxon>Filobasidium</taxon>
    </lineage>
</organism>
<evidence type="ECO:0000256" key="1">
    <source>
        <dbReference type="ARBA" id="ARBA00023242"/>
    </source>
</evidence>
<protein>
    <recommendedName>
        <fullName evidence="4">Transcription factor domain-containing protein</fullName>
    </recommendedName>
</protein>
<keyword evidence="3" id="KW-1185">Reference proteome</keyword>
<evidence type="ECO:0000313" key="3">
    <source>
        <dbReference type="Proteomes" id="UP000812966"/>
    </source>
</evidence>
<keyword evidence="1" id="KW-0539">Nucleus</keyword>
<dbReference type="EMBL" id="JABELV010000197">
    <property type="protein sequence ID" value="KAG7528228.1"/>
    <property type="molecule type" value="Genomic_DNA"/>
</dbReference>